<evidence type="ECO:0000256" key="4">
    <source>
        <dbReference type="ARBA" id="ARBA00022679"/>
    </source>
</evidence>
<name>A0A316E8F4_9BACT</name>
<accession>A0A316E8F4</accession>
<evidence type="ECO:0000256" key="1">
    <source>
        <dbReference type="ARBA" id="ARBA00001933"/>
    </source>
</evidence>
<dbReference type="GO" id="GO:0000271">
    <property type="term" value="P:polysaccharide biosynthetic process"/>
    <property type="evidence" value="ECO:0007669"/>
    <property type="project" value="TreeGrafter"/>
</dbReference>
<evidence type="ECO:0000256" key="6">
    <source>
        <dbReference type="ARBA" id="ARBA00037999"/>
    </source>
</evidence>
<dbReference type="InterPro" id="IPR015424">
    <property type="entry name" value="PyrdxlP-dep_Trfase"/>
</dbReference>
<dbReference type="PANTHER" id="PTHR30244">
    <property type="entry name" value="TRANSAMINASE"/>
    <property type="match status" value="1"/>
</dbReference>
<dbReference type="PIRSF" id="PIRSF000390">
    <property type="entry name" value="PLP_StrS"/>
    <property type="match status" value="1"/>
</dbReference>
<dbReference type="SUPFAM" id="SSF53383">
    <property type="entry name" value="PLP-dependent transferases"/>
    <property type="match status" value="1"/>
</dbReference>
<proteinExistence type="inferred from homology"/>
<dbReference type="Gene3D" id="3.90.1150.10">
    <property type="entry name" value="Aspartate Aminotransferase, domain 1"/>
    <property type="match status" value="1"/>
</dbReference>
<dbReference type="Pfam" id="PF01041">
    <property type="entry name" value="DegT_DnrJ_EryC1"/>
    <property type="match status" value="1"/>
</dbReference>
<keyword evidence="5 11" id="KW-0663">Pyridoxal phosphate</keyword>
<evidence type="ECO:0000256" key="7">
    <source>
        <dbReference type="ARBA" id="ARBA00051587"/>
    </source>
</evidence>
<comment type="catalytic activity">
    <reaction evidence="7">
        <text>GDP-alpha-D-perosamine + 2-oxoglutarate = GDP-4-dehydro-alpha-D-rhamnose + L-glutamate</text>
        <dbReference type="Rhea" id="RHEA:36779"/>
        <dbReference type="ChEBI" id="CHEBI:16810"/>
        <dbReference type="ChEBI" id="CHEBI:29985"/>
        <dbReference type="ChEBI" id="CHEBI:57964"/>
        <dbReference type="ChEBI" id="CHEBI:73996"/>
        <dbReference type="EC" id="2.6.1.102"/>
    </reaction>
</comment>
<dbReference type="Proteomes" id="UP000245489">
    <property type="component" value="Unassembled WGS sequence"/>
</dbReference>
<comment type="caution">
    <text evidence="13">The sequence shown here is derived from an EMBL/GenBank/DDBJ whole genome shotgun (WGS) entry which is preliminary data.</text>
</comment>
<evidence type="ECO:0000256" key="9">
    <source>
        <dbReference type="ARBA" id="ARBA00074221"/>
    </source>
</evidence>
<evidence type="ECO:0000256" key="12">
    <source>
        <dbReference type="RuleBase" id="RU004508"/>
    </source>
</evidence>
<evidence type="ECO:0000256" key="8">
    <source>
        <dbReference type="ARBA" id="ARBA00066317"/>
    </source>
</evidence>
<dbReference type="FunFam" id="3.40.640.10:FF:000090">
    <property type="entry name" value="Pyridoxal phosphate-dependent aminotransferase"/>
    <property type="match status" value="1"/>
</dbReference>
<evidence type="ECO:0000256" key="11">
    <source>
        <dbReference type="PIRSR" id="PIRSR000390-2"/>
    </source>
</evidence>
<evidence type="ECO:0000256" key="10">
    <source>
        <dbReference type="PIRSR" id="PIRSR000390-1"/>
    </source>
</evidence>
<evidence type="ECO:0000313" key="13">
    <source>
        <dbReference type="EMBL" id="PWK26748.1"/>
    </source>
</evidence>
<dbReference type="InterPro" id="IPR000653">
    <property type="entry name" value="DegT/StrS_aminotransferase"/>
</dbReference>
<comment type="pathway">
    <text evidence="2">Bacterial outer membrane biogenesis; LPS O-antigen biosynthesis.</text>
</comment>
<evidence type="ECO:0000256" key="2">
    <source>
        <dbReference type="ARBA" id="ARBA00005125"/>
    </source>
</evidence>
<organism evidence="13 14">
    <name type="scientific">Arcicella aurantiaca</name>
    <dbReference type="NCBI Taxonomy" id="591202"/>
    <lineage>
        <taxon>Bacteria</taxon>
        <taxon>Pseudomonadati</taxon>
        <taxon>Bacteroidota</taxon>
        <taxon>Cytophagia</taxon>
        <taxon>Cytophagales</taxon>
        <taxon>Flectobacillaceae</taxon>
        <taxon>Arcicella</taxon>
    </lineage>
</organism>
<dbReference type="RefSeq" id="WP_109742992.1">
    <property type="nucleotide sequence ID" value="NZ_QGGO01000010.1"/>
</dbReference>
<dbReference type="NCBIfam" id="TIGR04181">
    <property type="entry name" value="NHT_00031"/>
    <property type="match status" value="1"/>
</dbReference>
<dbReference type="Gene3D" id="3.40.640.10">
    <property type="entry name" value="Type I PLP-dependent aspartate aminotransferase-like (Major domain)"/>
    <property type="match status" value="1"/>
</dbReference>
<sequence>MIPLSVPNLSGNEWLYIKDCLDTNWVSATGSYVDKFEKLIAEYTQTKYAVAVSSGTTALHISLLLAGVKQNDLVITNNLTFVATANAIKYLKADPILMDICPDTWQIDTNLLAQFLDKDCEFIDGFCFHKVSKRRIKAILPVHVLGNMADMKSLVTLAEKYNLTIVEDAAESLGSLYHKKHAGNWGQMATLSFNGNKIITTGGGGMILTNDEKLAKKAKHLTTQAKASSFDYFHDDLGYNYRLVNILAAMGVAQVEQLPQFVESKRAIATKYNEQLTKIEGVKIQEIKDNVFSNCWQYVALFPNKLELIKHLQNEKIEIRPLWIPINELPIFAKDLYVSDLNNAQQVSQMGLMLPCSTSITDHEIEKVIASILTFYQT</sequence>
<keyword evidence="14" id="KW-1185">Reference proteome</keyword>
<keyword evidence="3 13" id="KW-0032">Aminotransferase</keyword>
<dbReference type="CDD" id="cd00616">
    <property type="entry name" value="AHBA_syn"/>
    <property type="match status" value="1"/>
</dbReference>
<dbReference type="PANTHER" id="PTHR30244:SF30">
    <property type="entry name" value="BLR5990 PROTEIN"/>
    <property type="match status" value="1"/>
</dbReference>
<gene>
    <name evidence="13" type="ORF">LV89_02257</name>
</gene>
<reference evidence="13 14" key="1">
    <citation type="submission" date="2018-05" db="EMBL/GenBank/DDBJ databases">
        <title>Genomic Encyclopedia of Archaeal and Bacterial Type Strains, Phase II (KMG-II): from individual species to whole genera.</title>
        <authorList>
            <person name="Goeker M."/>
        </authorList>
    </citation>
    <scope>NUCLEOTIDE SEQUENCE [LARGE SCALE GENOMIC DNA]</scope>
    <source>
        <strain evidence="13 14">DSM 22214</strain>
    </source>
</reference>
<evidence type="ECO:0000256" key="5">
    <source>
        <dbReference type="ARBA" id="ARBA00022898"/>
    </source>
</evidence>
<dbReference type="InterPro" id="IPR015422">
    <property type="entry name" value="PyrdxlP-dep_Trfase_small"/>
</dbReference>
<dbReference type="AlphaFoldDB" id="A0A316E8F4"/>
<dbReference type="OrthoDB" id="9810913at2"/>
<evidence type="ECO:0000313" key="14">
    <source>
        <dbReference type="Proteomes" id="UP000245489"/>
    </source>
</evidence>
<dbReference type="InterPro" id="IPR026385">
    <property type="entry name" value="LegC-like"/>
</dbReference>
<dbReference type="EMBL" id="QGGO01000010">
    <property type="protein sequence ID" value="PWK26748.1"/>
    <property type="molecule type" value="Genomic_DNA"/>
</dbReference>
<protein>
    <recommendedName>
        <fullName evidence="9">GDP-perosamine synthase</fullName>
        <ecNumber evidence="8">2.6.1.102</ecNumber>
    </recommendedName>
</protein>
<dbReference type="EC" id="2.6.1.102" evidence="8"/>
<feature type="modified residue" description="N6-(pyridoxal phosphate)lysine" evidence="11">
    <location>
        <position position="197"/>
    </location>
</feature>
<comment type="cofactor">
    <cofactor evidence="1">
        <name>pyridoxal 5'-phosphate</name>
        <dbReference type="ChEBI" id="CHEBI:597326"/>
    </cofactor>
</comment>
<evidence type="ECO:0000256" key="3">
    <source>
        <dbReference type="ARBA" id="ARBA00022576"/>
    </source>
</evidence>
<feature type="active site" description="Proton acceptor" evidence="10">
    <location>
        <position position="197"/>
    </location>
</feature>
<dbReference type="GO" id="GO:0030170">
    <property type="term" value="F:pyridoxal phosphate binding"/>
    <property type="evidence" value="ECO:0007669"/>
    <property type="project" value="TreeGrafter"/>
</dbReference>
<keyword evidence="4 13" id="KW-0808">Transferase</keyword>
<comment type="similarity">
    <text evidence="6 12">Belongs to the DegT/DnrJ/EryC1 family.</text>
</comment>
<dbReference type="GO" id="GO:0102933">
    <property type="term" value="F:GDP-4-dehydro-6-deoxy-D-mannose-4-aminotransferase activity"/>
    <property type="evidence" value="ECO:0007669"/>
    <property type="project" value="UniProtKB-EC"/>
</dbReference>
<dbReference type="InterPro" id="IPR015421">
    <property type="entry name" value="PyrdxlP-dep_Trfase_major"/>
</dbReference>